<dbReference type="Pfam" id="PF14748">
    <property type="entry name" value="P5CR_dimer"/>
    <property type="match status" value="1"/>
</dbReference>
<dbReference type="FunFam" id="3.40.50.720:FF:000190">
    <property type="entry name" value="Pyrroline-5-carboxylate reductase"/>
    <property type="match status" value="1"/>
</dbReference>
<dbReference type="InterPro" id="IPR053790">
    <property type="entry name" value="P5CR-like_CS"/>
</dbReference>
<evidence type="ECO:0000256" key="8">
    <source>
        <dbReference type="ARBA" id="ARBA00058118"/>
    </source>
</evidence>
<dbReference type="PANTHER" id="PTHR11645">
    <property type="entry name" value="PYRROLINE-5-CARBOXYLATE REDUCTASE"/>
    <property type="match status" value="1"/>
</dbReference>
<evidence type="ECO:0000256" key="2">
    <source>
        <dbReference type="ARBA" id="ARBA00005525"/>
    </source>
</evidence>
<dbReference type="EC" id="1.5.1.2" evidence="9 10"/>
<name>A0A372LH43_9BACI</name>
<comment type="function">
    <text evidence="8 9">Catalyzes the reduction of 1-pyrroline-5-carboxylate (PCA) to L-proline.</text>
</comment>
<dbReference type="NCBIfam" id="TIGR00112">
    <property type="entry name" value="proC"/>
    <property type="match status" value="1"/>
</dbReference>
<accession>A0A372LH43</accession>
<dbReference type="PIRSF" id="PIRSF000193">
    <property type="entry name" value="Pyrrol-5-carb_rd"/>
    <property type="match status" value="1"/>
</dbReference>
<keyword evidence="16" id="KW-1185">Reference proteome</keyword>
<comment type="subcellular location">
    <subcellularLocation>
        <location evidence="1 9">Cytoplasm</location>
    </subcellularLocation>
</comment>
<evidence type="ECO:0000256" key="3">
    <source>
        <dbReference type="ARBA" id="ARBA00022490"/>
    </source>
</evidence>
<reference evidence="15 16" key="1">
    <citation type="submission" date="2018-08" db="EMBL/GenBank/DDBJ databases">
        <title>Bacillus chawlae sp. nov., Bacillus glennii sp. nov., and Bacillus saganii sp. nov. Isolated from the Vehicle Assembly Building at Kennedy Space Center where the Viking Spacecraft were Assembled.</title>
        <authorList>
            <person name="Seuylemezian A."/>
            <person name="Vaishampayan P."/>
        </authorList>
    </citation>
    <scope>NUCLEOTIDE SEQUENCE [LARGE SCALE GENOMIC DNA]</scope>
    <source>
        <strain evidence="15 16">V44-8</strain>
    </source>
</reference>
<dbReference type="Gene3D" id="3.40.50.720">
    <property type="entry name" value="NAD(P)-binding Rossmann-like Domain"/>
    <property type="match status" value="1"/>
</dbReference>
<evidence type="ECO:0000256" key="11">
    <source>
        <dbReference type="PIRSR" id="PIRSR000193-1"/>
    </source>
</evidence>
<dbReference type="Pfam" id="PF03807">
    <property type="entry name" value="F420_oxidored"/>
    <property type="match status" value="1"/>
</dbReference>
<dbReference type="FunFam" id="1.10.3730.10:FF:000001">
    <property type="entry name" value="Pyrroline-5-carboxylate reductase"/>
    <property type="match status" value="1"/>
</dbReference>
<organism evidence="15 16">
    <name type="scientific">Peribacillus glennii</name>
    <dbReference type="NCBI Taxonomy" id="2303991"/>
    <lineage>
        <taxon>Bacteria</taxon>
        <taxon>Bacillati</taxon>
        <taxon>Bacillota</taxon>
        <taxon>Bacilli</taxon>
        <taxon>Bacillales</taxon>
        <taxon>Bacillaceae</taxon>
        <taxon>Peribacillus</taxon>
    </lineage>
</organism>
<dbReference type="SUPFAM" id="SSF51735">
    <property type="entry name" value="NAD(P)-binding Rossmann-fold domains"/>
    <property type="match status" value="1"/>
</dbReference>
<evidence type="ECO:0000259" key="14">
    <source>
        <dbReference type="Pfam" id="PF14748"/>
    </source>
</evidence>
<dbReference type="HAMAP" id="MF_01925">
    <property type="entry name" value="P5C_reductase"/>
    <property type="match status" value="1"/>
</dbReference>
<keyword evidence="4 9" id="KW-0028">Amino-acid biosynthesis</keyword>
<gene>
    <name evidence="9 15" type="primary">proC</name>
    <name evidence="15" type="ORF">D0466_07035</name>
</gene>
<comment type="caution">
    <text evidence="15">The sequence shown here is derived from an EMBL/GenBank/DDBJ whole genome shotgun (WGS) entry which is preliminary data.</text>
</comment>
<dbReference type="Proteomes" id="UP000262939">
    <property type="component" value="Unassembled WGS sequence"/>
</dbReference>
<evidence type="ECO:0000259" key="13">
    <source>
        <dbReference type="Pfam" id="PF03807"/>
    </source>
</evidence>
<evidence type="ECO:0000256" key="5">
    <source>
        <dbReference type="ARBA" id="ARBA00022650"/>
    </source>
</evidence>
<dbReference type="EMBL" id="QVTD01000003">
    <property type="protein sequence ID" value="RFU65625.1"/>
    <property type="molecule type" value="Genomic_DNA"/>
</dbReference>
<dbReference type="AlphaFoldDB" id="A0A372LH43"/>
<keyword evidence="5 9" id="KW-0641">Proline biosynthesis</keyword>
<dbReference type="InterPro" id="IPR028939">
    <property type="entry name" value="P5C_Rdtase_cat_N"/>
</dbReference>
<dbReference type="InterPro" id="IPR000304">
    <property type="entry name" value="Pyrroline-COOH_reductase"/>
</dbReference>
<evidence type="ECO:0000313" key="15">
    <source>
        <dbReference type="EMBL" id="RFU65625.1"/>
    </source>
</evidence>
<evidence type="ECO:0000256" key="6">
    <source>
        <dbReference type="ARBA" id="ARBA00022857"/>
    </source>
</evidence>
<feature type="binding site" evidence="11">
    <location>
        <begin position="7"/>
        <end position="12"/>
    </location>
    <ligand>
        <name>NADP(+)</name>
        <dbReference type="ChEBI" id="CHEBI:58349"/>
    </ligand>
</feature>
<dbReference type="InterPro" id="IPR036291">
    <property type="entry name" value="NAD(P)-bd_dom_sf"/>
</dbReference>
<keyword evidence="7 9" id="KW-0560">Oxidoreductase</keyword>
<evidence type="ECO:0000256" key="9">
    <source>
        <dbReference type="HAMAP-Rule" id="MF_01925"/>
    </source>
</evidence>
<evidence type="ECO:0000256" key="4">
    <source>
        <dbReference type="ARBA" id="ARBA00022605"/>
    </source>
</evidence>
<dbReference type="PANTHER" id="PTHR11645:SF49">
    <property type="entry name" value="PYRROLINE-5-CARBOXYLATE REDUCTASE 1"/>
    <property type="match status" value="1"/>
</dbReference>
<comment type="catalytic activity">
    <reaction evidence="9 12">
        <text>L-proline + NADP(+) = (S)-1-pyrroline-5-carboxylate + NADPH + 2 H(+)</text>
        <dbReference type="Rhea" id="RHEA:14109"/>
        <dbReference type="ChEBI" id="CHEBI:15378"/>
        <dbReference type="ChEBI" id="CHEBI:17388"/>
        <dbReference type="ChEBI" id="CHEBI:57783"/>
        <dbReference type="ChEBI" id="CHEBI:58349"/>
        <dbReference type="ChEBI" id="CHEBI:60039"/>
        <dbReference type="EC" id="1.5.1.2"/>
    </reaction>
</comment>
<comment type="pathway">
    <text evidence="9 12">Amino-acid biosynthesis; L-proline biosynthesis; L-proline from L-glutamate 5-semialdehyde: step 1/1.</text>
</comment>
<comment type="similarity">
    <text evidence="2 9 12">Belongs to the pyrroline-5-carboxylate reductase family.</text>
</comment>
<evidence type="ECO:0000313" key="16">
    <source>
        <dbReference type="Proteomes" id="UP000262939"/>
    </source>
</evidence>
<evidence type="ECO:0000256" key="12">
    <source>
        <dbReference type="RuleBase" id="RU003903"/>
    </source>
</evidence>
<dbReference type="GO" id="GO:0005737">
    <property type="term" value="C:cytoplasm"/>
    <property type="evidence" value="ECO:0007669"/>
    <property type="project" value="UniProtKB-SubCell"/>
</dbReference>
<dbReference type="InterPro" id="IPR029036">
    <property type="entry name" value="P5CR_dimer"/>
</dbReference>
<dbReference type="GO" id="GO:0055129">
    <property type="term" value="P:L-proline biosynthetic process"/>
    <property type="evidence" value="ECO:0007669"/>
    <property type="project" value="UniProtKB-UniRule"/>
</dbReference>
<keyword evidence="6 9" id="KW-0521">NADP</keyword>
<dbReference type="RefSeq" id="WP_117321798.1">
    <property type="nucleotide sequence ID" value="NZ_QVTD01000003.1"/>
</dbReference>
<keyword evidence="3 9" id="KW-0963">Cytoplasm</keyword>
<evidence type="ECO:0000256" key="7">
    <source>
        <dbReference type="ARBA" id="ARBA00023002"/>
    </source>
</evidence>
<sequence length="284" mass="30226">MSKIAFIGAGSMAEAIISGMVAKNLVEPGEIHVTNRSDKERLAFLQSRYEVTVSESLEMLLNDADVVFLAVKPKDILRAMEAAKPYINEEMLLISVAAGVDTASLEGIISKKVAIIRAMPNTSAAVGESATAIAANQYTNQPDLDLARKLFETIGSVTNVKEDQLNAVTGLSGSGPAYIYYLVEAMEKSSVTIGLDRETAKQLIIQTLIGAAAMLTNSDKPPAVLRKEVTSPGGTTEAGIKVLEENGVQEALISCIQEAAMQSKRLGEQISDELAGSLLLRNAR</sequence>
<dbReference type="UniPathway" id="UPA00098">
    <property type="reaction ID" value="UER00361"/>
</dbReference>
<feature type="domain" description="Pyrroline-5-carboxylate reductase catalytic N-terminal" evidence="13">
    <location>
        <begin position="3"/>
        <end position="99"/>
    </location>
</feature>
<dbReference type="OrthoDB" id="9805754at2"/>
<evidence type="ECO:0000256" key="10">
    <source>
        <dbReference type="NCBIfam" id="TIGR00112"/>
    </source>
</evidence>
<dbReference type="Gene3D" id="1.10.3730.10">
    <property type="entry name" value="ProC C-terminal domain-like"/>
    <property type="match status" value="1"/>
</dbReference>
<dbReference type="InterPro" id="IPR008927">
    <property type="entry name" value="6-PGluconate_DH-like_C_sf"/>
</dbReference>
<dbReference type="PROSITE" id="PS00521">
    <property type="entry name" value="P5CR"/>
    <property type="match status" value="1"/>
</dbReference>
<comment type="catalytic activity">
    <reaction evidence="9">
        <text>L-proline + NAD(+) = (S)-1-pyrroline-5-carboxylate + NADH + 2 H(+)</text>
        <dbReference type="Rhea" id="RHEA:14105"/>
        <dbReference type="ChEBI" id="CHEBI:15378"/>
        <dbReference type="ChEBI" id="CHEBI:17388"/>
        <dbReference type="ChEBI" id="CHEBI:57540"/>
        <dbReference type="ChEBI" id="CHEBI:57945"/>
        <dbReference type="ChEBI" id="CHEBI:60039"/>
        <dbReference type="EC" id="1.5.1.2"/>
    </reaction>
</comment>
<feature type="binding site" evidence="11">
    <location>
        <begin position="70"/>
        <end position="73"/>
    </location>
    <ligand>
        <name>NADP(+)</name>
        <dbReference type="ChEBI" id="CHEBI:58349"/>
    </ligand>
</feature>
<evidence type="ECO:0000256" key="1">
    <source>
        <dbReference type="ARBA" id="ARBA00004496"/>
    </source>
</evidence>
<feature type="domain" description="Pyrroline-5-carboxylate reductase dimerisation" evidence="14">
    <location>
        <begin position="162"/>
        <end position="265"/>
    </location>
</feature>
<dbReference type="GO" id="GO:0004735">
    <property type="term" value="F:pyrroline-5-carboxylate reductase activity"/>
    <property type="evidence" value="ECO:0007669"/>
    <property type="project" value="UniProtKB-UniRule"/>
</dbReference>
<proteinExistence type="inferred from homology"/>
<protein>
    <recommendedName>
        <fullName evidence="9 10">Pyrroline-5-carboxylate reductase</fullName>
        <shortName evidence="9">P5C reductase</shortName>
        <shortName evidence="9">P5CR</shortName>
        <ecNumber evidence="9 10">1.5.1.2</ecNumber>
    </recommendedName>
    <alternativeName>
        <fullName evidence="9">PCA reductase</fullName>
    </alternativeName>
</protein>
<dbReference type="SUPFAM" id="SSF48179">
    <property type="entry name" value="6-phosphogluconate dehydrogenase C-terminal domain-like"/>
    <property type="match status" value="1"/>
</dbReference>